<reference evidence="18 19" key="1">
    <citation type="submission" date="2020-08" db="EMBL/GenBank/DDBJ databases">
        <title>Genomic Encyclopedia of Type Strains, Phase IV (KMG-IV): sequencing the most valuable type-strain genomes for metagenomic binning, comparative biology and taxonomic classification.</title>
        <authorList>
            <person name="Goeker M."/>
        </authorList>
    </citation>
    <scope>NUCLEOTIDE SEQUENCE [LARGE SCALE GENOMIC DNA]</scope>
    <source>
        <strain evidence="18 19">DSM 23240</strain>
    </source>
</reference>
<dbReference type="GO" id="GO:0015344">
    <property type="term" value="F:siderophore uptake transmembrane transporter activity"/>
    <property type="evidence" value="ECO:0007669"/>
    <property type="project" value="TreeGrafter"/>
</dbReference>
<protein>
    <submittedName>
        <fullName evidence="18">Iron complex outermembrane receptor protein</fullName>
    </submittedName>
</protein>
<keyword evidence="8" id="KW-0408">Iron</keyword>
<dbReference type="PANTHER" id="PTHR32552">
    <property type="entry name" value="FERRICHROME IRON RECEPTOR-RELATED"/>
    <property type="match status" value="1"/>
</dbReference>
<feature type="domain" description="TonB-dependent receptor-like beta-barrel" evidence="16">
    <location>
        <begin position="311"/>
        <end position="723"/>
    </location>
</feature>
<evidence type="ECO:0000256" key="4">
    <source>
        <dbReference type="ARBA" id="ARBA00022452"/>
    </source>
</evidence>
<keyword evidence="13 14" id="KW-0998">Cell outer membrane</keyword>
<dbReference type="InterPro" id="IPR000531">
    <property type="entry name" value="Beta-barrel_TonB"/>
</dbReference>
<dbReference type="Gene3D" id="2.170.130.10">
    <property type="entry name" value="TonB-dependent receptor, plug domain"/>
    <property type="match status" value="1"/>
</dbReference>
<keyword evidence="11 14" id="KW-0472">Membrane</keyword>
<gene>
    <name evidence="18" type="ORF">HNR39_001018</name>
</gene>
<dbReference type="EMBL" id="JACHHQ010000002">
    <property type="protein sequence ID" value="MBB5199191.1"/>
    <property type="molecule type" value="Genomic_DNA"/>
</dbReference>
<dbReference type="GO" id="GO:0009279">
    <property type="term" value="C:cell outer membrane"/>
    <property type="evidence" value="ECO:0007669"/>
    <property type="project" value="UniProtKB-SubCell"/>
</dbReference>
<keyword evidence="12 18" id="KW-0675">Receptor</keyword>
<dbReference type="InterPro" id="IPR012910">
    <property type="entry name" value="Plug_dom"/>
</dbReference>
<dbReference type="InterPro" id="IPR039426">
    <property type="entry name" value="TonB-dep_rcpt-like"/>
</dbReference>
<evidence type="ECO:0000313" key="19">
    <source>
        <dbReference type="Proteomes" id="UP000571084"/>
    </source>
</evidence>
<evidence type="ECO:0000256" key="3">
    <source>
        <dbReference type="ARBA" id="ARBA00022448"/>
    </source>
</evidence>
<evidence type="ECO:0000256" key="5">
    <source>
        <dbReference type="ARBA" id="ARBA00022496"/>
    </source>
</evidence>
<feature type="domain" description="TonB-dependent receptor plug" evidence="17">
    <location>
        <begin position="116"/>
        <end position="216"/>
    </location>
</feature>
<comment type="caution">
    <text evidence="18">The sequence shown here is derived from an EMBL/GenBank/DDBJ whole genome shotgun (WGS) entry which is preliminary data.</text>
</comment>
<keyword evidence="7" id="KW-0732">Signal</keyword>
<dbReference type="Proteomes" id="UP000571084">
    <property type="component" value="Unassembled WGS sequence"/>
</dbReference>
<evidence type="ECO:0000259" key="16">
    <source>
        <dbReference type="Pfam" id="PF00593"/>
    </source>
</evidence>
<evidence type="ECO:0000256" key="13">
    <source>
        <dbReference type="ARBA" id="ARBA00023237"/>
    </source>
</evidence>
<name>A0A840RRG5_9BURK</name>
<sequence length="764" mass="83281">MQAPCVKPAFNTIVQPSVKSGIKSHRKTSRKASRKRDVNPIVKSNLAISNINILRAIAMLCIVTPVAGFAQQATDLGAVSAADGSGIASQAVNVPSAAKSAPSQGSLTARSAQSEVSESFIRNYTSPIADFSQVIQMTPGVYSYSPNGPGLGDTKTYFRGFQDGDYSVTFDGIPFQDTNSPTHHTWAFFPAQFIGGAIVDRSPGSAATIGPANFGGSINLLSRNLDRQQRTSVTGSYGTWNTSLIGVEHETGQFGTDGSSNLLFNVHEMKSDGYQTYNKQKRDAISLKYQLAITDNTALTFFASSIDLHTNTPNTKGPTRAQAAQYGNNYLMSGDPTRANYYGYNFYHVTSDFEYVGLTSNLGNGWTLDDKLYTYAYHNQQNYNGTTITTTSGTDKLNAYRTYGNLLRVSQESGMGTFRTGLWSEYADTNRYQIPSDPRTWIDAVLPNFHEKFKTTTLQPFVEYAFNITNDLKITPGIKYASYRQDFTQFADNGKAVGNLGGAPGINHATTYNAALPSLDMHYKLQSNWSAYAQFATGSEIPPTNVFDVKNANVTVLPSMVKTKTYQIGTVWKSERFTLDVDAYRIKFDNAYSSSTDATGNTTFYANGTSVTQGIEAESNIMLGGGFNLYINGTYGSAKYSSGQWVASAPSDTETLGLSYEQGAWNSGWFTKRVGKMFNDNGGTHEAVVINPFILSNLFVNYAWKHPVSWARQAKVQLGVNNLFNKQNIVGVTPATTKTSVPAPGDLLTLLPTRSTSLTLTLDF</sequence>
<evidence type="ECO:0000256" key="6">
    <source>
        <dbReference type="ARBA" id="ARBA00022692"/>
    </source>
</evidence>
<keyword evidence="6 14" id="KW-0812">Transmembrane</keyword>
<evidence type="ECO:0000256" key="7">
    <source>
        <dbReference type="ARBA" id="ARBA00022729"/>
    </source>
</evidence>
<dbReference type="PROSITE" id="PS52016">
    <property type="entry name" value="TONB_DEPENDENT_REC_3"/>
    <property type="match status" value="1"/>
</dbReference>
<keyword evidence="10 15" id="KW-0798">TonB box</keyword>
<dbReference type="Pfam" id="PF07715">
    <property type="entry name" value="Plug"/>
    <property type="match status" value="1"/>
</dbReference>
<accession>A0A840RRG5</accession>
<evidence type="ECO:0000256" key="12">
    <source>
        <dbReference type="ARBA" id="ARBA00023170"/>
    </source>
</evidence>
<evidence type="ECO:0000256" key="8">
    <source>
        <dbReference type="ARBA" id="ARBA00023004"/>
    </source>
</evidence>
<evidence type="ECO:0000259" key="17">
    <source>
        <dbReference type="Pfam" id="PF07715"/>
    </source>
</evidence>
<organism evidence="18 19">
    <name type="scientific">Glaciimonas immobilis</name>
    <dbReference type="NCBI Taxonomy" id="728004"/>
    <lineage>
        <taxon>Bacteria</taxon>
        <taxon>Pseudomonadati</taxon>
        <taxon>Pseudomonadota</taxon>
        <taxon>Betaproteobacteria</taxon>
        <taxon>Burkholderiales</taxon>
        <taxon>Oxalobacteraceae</taxon>
        <taxon>Glaciimonas</taxon>
    </lineage>
</organism>
<dbReference type="AlphaFoldDB" id="A0A840RRG5"/>
<evidence type="ECO:0000313" key="18">
    <source>
        <dbReference type="EMBL" id="MBB5199191.1"/>
    </source>
</evidence>
<dbReference type="Pfam" id="PF00593">
    <property type="entry name" value="TonB_dep_Rec_b-barrel"/>
    <property type="match status" value="1"/>
</dbReference>
<keyword evidence="4 14" id="KW-1134">Transmembrane beta strand</keyword>
<dbReference type="PANTHER" id="PTHR32552:SF68">
    <property type="entry name" value="FERRICHROME OUTER MEMBRANE TRANSPORTER_PHAGE RECEPTOR"/>
    <property type="match status" value="1"/>
</dbReference>
<evidence type="ECO:0000256" key="11">
    <source>
        <dbReference type="ARBA" id="ARBA00023136"/>
    </source>
</evidence>
<dbReference type="InterPro" id="IPR037066">
    <property type="entry name" value="Plug_dom_sf"/>
</dbReference>
<proteinExistence type="inferred from homology"/>
<dbReference type="InterPro" id="IPR036942">
    <property type="entry name" value="Beta-barrel_TonB_sf"/>
</dbReference>
<keyword evidence="9" id="KW-0406">Ion transport</keyword>
<dbReference type="SUPFAM" id="SSF56935">
    <property type="entry name" value="Porins"/>
    <property type="match status" value="1"/>
</dbReference>
<evidence type="ECO:0000256" key="15">
    <source>
        <dbReference type="RuleBase" id="RU003357"/>
    </source>
</evidence>
<keyword evidence="3 14" id="KW-0813">Transport</keyword>
<evidence type="ECO:0000256" key="1">
    <source>
        <dbReference type="ARBA" id="ARBA00004571"/>
    </source>
</evidence>
<evidence type="ECO:0000256" key="9">
    <source>
        <dbReference type="ARBA" id="ARBA00023065"/>
    </source>
</evidence>
<comment type="similarity">
    <text evidence="2 14 15">Belongs to the TonB-dependent receptor family.</text>
</comment>
<evidence type="ECO:0000256" key="10">
    <source>
        <dbReference type="ARBA" id="ARBA00023077"/>
    </source>
</evidence>
<comment type="subcellular location">
    <subcellularLocation>
        <location evidence="1 14">Cell outer membrane</location>
        <topology evidence="1 14">Multi-pass membrane protein</topology>
    </subcellularLocation>
</comment>
<keyword evidence="19" id="KW-1185">Reference proteome</keyword>
<evidence type="ECO:0000256" key="14">
    <source>
        <dbReference type="PROSITE-ProRule" id="PRU01360"/>
    </source>
</evidence>
<dbReference type="RefSeq" id="WP_245182326.1">
    <property type="nucleotide sequence ID" value="NZ_JAAOZT010000006.1"/>
</dbReference>
<dbReference type="Gene3D" id="2.40.170.20">
    <property type="entry name" value="TonB-dependent receptor, beta-barrel domain"/>
    <property type="match status" value="1"/>
</dbReference>
<keyword evidence="5" id="KW-0410">Iron transport</keyword>
<evidence type="ECO:0000256" key="2">
    <source>
        <dbReference type="ARBA" id="ARBA00009810"/>
    </source>
</evidence>